<feature type="domain" description="Collagen type XV/XVIII trimerization" evidence="2">
    <location>
        <begin position="14"/>
        <end position="57"/>
    </location>
</feature>
<comment type="caution">
    <text evidence="3">The sequence shown here is derived from an EMBL/GenBank/DDBJ whole genome shotgun (WGS) entry which is preliminary data.</text>
</comment>
<accession>A0ABN9LBC9</accession>
<dbReference type="Gene3D" id="3.10.100.10">
    <property type="entry name" value="Mannose-Binding Protein A, subunit A"/>
    <property type="match status" value="1"/>
</dbReference>
<evidence type="ECO:0000313" key="4">
    <source>
        <dbReference type="Proteomes" id="UP001176940"/>
    </source>
</evidence>
<keyword evidence="4" id="KW-1185">Reference proteome</keyword>
<evidence type="ECO:0000313" key="3">
    <source>
        <dbReference type="EMBL" id="CAJ0935960.1"/>
    </source>
</evidence>
<evidence type="ECO:0000259" key="1">
    <source>
        <dbReference type="Pfam" id="PF06482"/>
    </source>
</evidence>
<dbReference type="Pfam" id="PF06482">
    <property type="entry name" value="Endostatin"/>
    <property type="match status" value="1"/>
</dbReference>
<dbReference type="InterPro" id="IPR016186">
    <property type="entry name" value="C-type_lectin-like/link_sf"/>
</dbReference>
<dbReference type="InterPro" id="IPR010515">
    <property type="entry name" value="Collagenase_NC10/endostatin"/>
</dbReference>
<dbReference type="SUPFAM" id="SSF56436">
    <property type="entry name" value="C-type lectin-like"/>
    <property type="match status" value="1"/>
</dbReference>
<protein>
    <submittedName>
        <fullName evidence="3">Uncharacterized protein</fullName>
    </submittedName>
</protein>
<feature type="domain" description="Collagenase NC10/endostatin" evidence="1">
    <location>
        <begin position="98"/>
        <end position="264"/>
    </location>
</feature>
<sequence length="270" mass="30537">MNLFCMVKQIHSWVFANKDEMSQAWEEVAEGSLVYVKVPSSAFFRTNVGWSKIMLEESEPIFSADDPLLSEEVIEEDSDNHDDIVAVLPSISPRIPSLRLIALNIPLSGDMTGIRGADLQCYRQAQEMSLFGTFRALLSSSSQSLSSIVKKTDRGLPIVNFKGEMLMRNWHSLFDSKLSIHKSGVPIYSFNGRNILSDPLWPHKAFWHGASQRGSSVRGRNCKEWRNQVNAEGLASPFTSHWIQENDSFSCAKTLAILCIEIAFPYHYMW</sequence>
<organism evidence="3 4">
    <name type="scientific">Ranitomeya imitator</name>
    <name type="common">mimic poison frog</name>
    <dbReference type="NCBI Taxonomy" id="111125"/>
    <lineage>
        <taxon>Eukaryota</taxon>
        <taxon>Metazoa</taxon>
        <taxon>Chordata</taxon>
        <taxon>Craniata</taxon>
        <taxon>Vertebrata</taxon>
        <taxon>Euteleostomi</taxon>
        <taxon>Amphibia</taxon>
        <taxon>Batrachia</taxon>
        <taxon>Anura</taxon>
        <taxon>Neobatrachia</taxon>
        <taxon>Hyloidea</taxon>
        <taxon>Dendrobatidae</taxon>
        <taxon>Dendrobatinae</taxon>
        <taxon>Ranitomeya</taxon>
    </lineage>
</organism>
<dbReference type="Proteomes" id="UP001176940">
    <property type="component" value="Unassembled WGS sequence"/>
</dbReference>
<dbReference type="InterPro" id="IPR045463">
    <property type="entry name" value="XV/XVIII_trimerization_dom"/>
</dbReference>
<dbReference type="Gene3D" id="3.40.1620.70">
    <property type="match status" value="1"/>
</dbReference>
<dbReference type="EMBL" id="CAUEEQ010011969">
    <property type="protein sequence ID" value="CAJ0935960.1"/>
    <property type="molecule type" value="Genomic_DNA"/>
</dbReference>
<evidence type="ECO:0000259" key="2">
    <source>
        <dbReference type="Pfam" id="PF20010"/>
    </source>
</evidence>
<gene>
    <name evidence="3" type="ORF">RIMI_LOCUS6589599</name>
</gene>
<dbReference type="Pfam" id="PF20010">
    <property type="entry name" value="Collagen_trimer"/>
    <property type="match status" value="1"/>
</dbReference>
<reference evidence="3" key="1">
    <citation type="submission" date="2023-07" db="EMBL/GenBank/DDBJ databases">
        <authorList>
            <person name="Stuckert A."/>
        </authorList>
    </citation>
    <scope>NUCLEOTIDE SEQUENCE</scope>
</reference>
<dbReference type="InterPro" id="IPR016187">
    <property type="entry name" value="CTDL_fold"/>
</dbReference>
<name>A0ABN9LBC9_9NEOB</name>
<proteinExistence type="predicted"/>